<gene>
    <name evidence="1" type="ORF">ANIA_11400</name>
</gene>
<protein>
    <submittedName>
        <fullName evidence="1">Uncharacterized protein</fullName>
    </submittedName>
</protein>
<dbReference type="KEGG" id="ani:ANIA_11400"/>
<keyword evidence="2" id="KW-1185">Reference proteome</keyword>
<dbReference type="EMBL" id="BN001302">
    <property type="protein sequence ID" value="CBF75944.1"/>
    <property type="molecule type" value="Genomic_DNA"/>
</dbReference>
<proteinExistence type="predicted"/>
<reference evidence="2" key="1">
    <citation type="journal article" date="2005" name="Nature">
        <title>Sequencing of Aspergillus nidulans and comparative analysis with A. fumigatus and A. oryzae.</title>
        <authorList>
            <person name="Galagan J.E."/>
            <person name="Calvo S.E."/>
            <person name="Cuomo C."/>
            <person name="Ma L.J."/>
            <person name="Wortman J.R."/>
            <person name="Batzoglou S."/>
            <person name="Lee S.I."/>
            <person name="Basturkmen M."/>
            <person name="Spevak C.C."/>
            <person name="Clutterbuck J."/>
            <person name="Kapitonov V."/>
            <person name="Jurka J."/>
            <person name="Scazzocchio C."/>
            <person name="Farman M."/>
            <person name="Butler J."/>
            <person name="Purcell S."/>
            <person name="Harris S."/>
            <person name="Braus G.H."/>
            <person name="Draht O."/>
            <person name="Busch S."/>
            <person name="D'Enfert C."/>
            <person name="Bouchier C."/>
            <person name="Goldman G.H."/>
            <person name="Bell-Pedersen D."/>
            <person name="Griffiths-Jones S."/>
            <person name="Doonan J.H."/>
            <person name="Yu J."/>
            <person name="Vienken K."/>
            <person name="Pain A."/>
            <person name="Freitag M."/>
            <person name="Selker E.U."/>
            <person name="Archer D.B."/>
            <person name="Penalva M.A."/>
            <person name="Oakley B.R."/>
            <person name="Momany M."/>
            <person name="Tanaka T."/>
            <person name="Kumagai T."/>
            <person name="Asai K."/>
            <person name="Machida M."/>
            <person name="Nierman W.C."/>
            <person name="Denning D.W."/>
            <person name="Caddick M."/>
            <person name="Hynes M."/>
            <person name="Paoletti M."/>
            <person name="Fischer R."/>
            <person name="Miller B."/>
            <person name="Dyer P."/>
            <person name="Sachs M.S."/>
            <person name="Osmani S.A."/>
            <person name="Birren B.W."/>
        </authorList>
    </citation>
    <scope>NUCLEOTIDE SEQUENCE [LARGE SCALE GENOMIC DNA]</scope>
    <source>
        <strain evidence="2">FGSC A4 / ATCC 38163 / CBS 112.46 / NRRL 194 / M139</strain>
    </source>
</reference>
<dbReference type="Proteomes" id="UP000000560">
    <property type="component" value="Chromosome II"/>
</dbReference>
<organism evidence="1 2">
    <name type="scientific">Emericella nidulans (strain FGSC A4 / ATCC 38163 / CBS 112.46 / NRRL 194 / M139)</name>
    <name type="common">Aspergillus nidulans</name>
    <dbReference type="NCBI Taxonomy" id="227321"/>
    <lineage>
        <taxon>Eukaryota</taxon>
        <taxon>Fungi</taxon>
        <taxon>Dikarya</taxon>
        <taxon>Ascomycota</taxon>
        <taxon>Pezizomycotina</taxon>
        <taxon>Eurotiomycetes</taxon>
        <taxon>Eurotiomycetidae</taxon>
        <taxon>Eurotiales</taxon>
        <taxon>Aspergillaceae</taxon>
        <taxon>Aspergillus</taxon>
        <taxon>Aspergillus subgen. Nidulantes</taxon>
    </lineage>
</organism>
<sequence length="81" mass="9057">MNGILQLIDQAQSPSLILGKNTDLQKKIITLCCVFTTEDTTEGYYTIFKKVYNIMHKLTGKKLTFYAIHGTGLHAIGYLSS</sequence>
<dbReference type="AlphaFoldDB" id="C8V4S4"/>
<dbReference type="OrthoDB" id="4494726at2759"/>
<dbReference type="GeneID" id="74896993"/>
<reference evidence="2" key="2">
    <citation type="journal article" date="2009" name="Fungal Genet. Biol.">
        <title>The 2008 update of the Aspergillus nidulans genome annotation: a community effort.</title>
        <authorList>
            <person name="Wortman J.R."/>
            <person name="Gilsenan J.M."/>
            <person name="Joardar V."/>
            <person name="Deegan J."/>
            <person name="Clutterbuck J."/>
            <person name="Andersen M.R."/>
            <person name="Archer D."/>
            <person name="Bencina M."/>
            <person name="Braus G."/>
            <person name="Coutinho P."/>
            <person name="von Dohren H."/>
            <person name="Doonan J."/>
            <person name="Driessen A.J."/>
            <person name="Durek P."/>
            <person name="Espeso E."/>
            <person name="Fekete E."/>
            <person name="Flipphi M."/>
            <person name="Estrada C.G."/>
            <person name="Geysens S."/>
            <person name="Goldman G."/>
            <person name="de Groot P.W."/>
            <person name="Hansen K."/>
            <person name="Harris S.D."/>
            <person name="Heinekamp T."/>
            <person name="Helmstaedt K."/>
            <person name="Henrissat B."/>
            <person name="Hofmann G."/>
            <person name="Homan T."/>
            <person name="Horio T."/>
            <person name="Horiuchi H."/>
            <person name="James S."/>
            <person name="Jones M."/>
            <person name="Karaffa L."/>
            <person name="Karanyi Z."/>
            <person name="Kato M."/>
            <person name="Keller N."/>
            <person name="Kelly D.E."/>
            <person name="Kiel J.A."/>
            <person name="Kim J.M."/>
            <person name="van der Klei I.J."/>
            <person name="Klis F.M."/>
            <person name="Kovalchuk A."/>
            <person name="Krasevec N."/>
            <person name="Kubicek C.P."/>
            <person name="Liu B."/>
            <person name="Maccabe A."/>
            <person name="Meyer V."/>
            <person name="Mirabito P."/>
            <person name="Miskei M."/>
            <person name="Mos M."/>
            <person name="Mullins J."/>
            <person name="Nelson D.R."/>
            <person name="Nielsen J."/>
            <person name="Oakley B.R."/>
            <person name="Osmani S.A."/>
            <person name="Pakula T."/>
            <person name="Paszewski A."/>
            <person name="Paulsen I."/>
            <person name="Pilsyk S."/>
            <person name="Pocsi I."/>
            <person name="Punt P.J."/>
            <person name="Ram A.F."/>
            <person name="Ren Q."/>
            <person name="Robellet X."/>
            <person name="Robson G."/>
            <person name="Seiboth B."/>
            <person name="van Solingen P."/>
            <person name="Specht T."/>
            <person name="Sun J."/>
            <person name="Taheri-Talesh N."/>
            <person name="Takeshita N."/>
            <person name="Ussery D."/>
            <person name="vanKuyk P.A."/>
            <person name="Visser H."/>
            <person name="van de Vondervoort P.J."/>
            <person name="de Vries R.P."/>
            <person name="Walton J."/>
            <person name="Xiang X."/>
            <person name="Xiong Y."/>
            <person name="Zeng A.P."/>
            <person name="Brandt B.W."/>
            <person name="Cornell M.J."/>
            <person name="van den Hondel C.A."/>
            <person name="Visser J."/>
            <person name="Oliver S.G."/>
            <person name="Turner G."/>
        </authorList>
    </citation>
    <scope>GENOME REANNOTATION</scope>
    <source>
        <strain evidence="2">FGSC A4 / ATCC 38163 / CBS 112.46 / NRRL 194 / M139</strain>
    </source>
</reference>
<evidence type="ECO:0000313" key="1">
    <source>
        <dbReference type="EMBL" id="CBF75944.1"/>
    </source>
</evidence>
<name>C8V4S4_EMENI</name>
<dbReference type="InParanoid" id="C8V4S4"/>
<evidence type="ECO:0000313" key="2">
    <source>
        <dbReference type="Proteomes" id="UP000000560"/>
    </source>
</evidence>
<accession>C8V4S4</accession>
<dbReference type="RefSeq" id="XP_050467538.1">
    <property type="nucleotide sequence ID" value="XM_050611515.1"/>
</dbReference>
<dbReference type="HOGENOM" id="CLU_2573868_0_0_1"/>